<evidence type="ECO:0000313" key="3">
    <source>
        <dbReference type="Proteomes" id="UP000187209"/>
    </source>
</evidence>
<gene>
    <name evidence="2" type="ORF">SteCoe_23457</name>
</gene>
<comment type="caution">
    <text evidence="2">The sequence shown here is derived from an EMBL/GenBank/DDBJ whole genome shotgun (WGS) entry which is preliminary data.</text>
</comment>
<reference evidence="2 3" key="1">
    <citation type="submission" date="2016-11" db="EMBL/GenBank/DDBJ databases">
        <title>The macronuclear genome of Stentor coeruleus: a giant cell with tiny introns.</title>
        <authorList>
            <person name="Slabodnick M."/>
            <person name="Ruby J.G."/>
            <person name="Reiff S.B."/>
            <person name="Swart E.C."/>
            <person name="Gosai S."/>
            <person name="Prabakaran S."/>
            <person name="Witkowska E."/>
            <person name="Larue G.E."/>
            <person name="Fisher S."/>
            <person name="Freeman R.M."/>
            <person name="Gunawardena J."/>
            <person name="Chu W."/>
            <person name="Stover N.A."/>
            <person name="Gregory B.D."/>
            <person name="Nowacki M."/>
            <person name="Derisi J."/>
            <person name="Roy S.W."/>
            <person name="Marshall W.F."/>
            <person name="Sood P."/>
        </authorList>
    </citation>
    <scope>NUCLEOTIDE SEQUENCE [LARGE SCALE GENOMIC DNA]</scope>
    <source>
        <strain evidence="2">WM001</strain>
    </source>
</reference>
<dbReference type="Proteomes" id="UP000187209">
    <property type="component" value="Unassembled WGS sequence"/>
</dbReference>
<keyword evidence="3" id="KW-1185">Reference proteome</keyword>
<name>A0A1R2BKB6_9CILI</name>
<evidence type="ECO:0000313" key="2">
    <source>
        <dbReference type="EMBL" id="OMJ77055.1"/>
    </source>
</evidence>
<dbReference type="AlphaFoldDB" id="A0A1R2BKB6"/>
<organism evidence="2 3">
    <name type="scientific">Stentor coeruleus</name>
    <dbReference type="NCBI Taxonomy" id="5963"/>
    <lineage>
        <taxon>Eukaryota</taxon>
        <taxon>Sar</taxon>
        <taxon>Alveolata</taxon>
        <taxon>Ciliophora</taxon>
        <taxon>Postciliodesmatophora</taxon>
        <taxon>Heterotrichea</taxon>
        <taxon>Heterotrichida</taxon>
        <taxon>Stentoridae</taxon>
        <taxon>Stentor</taxon>
    </lineage>
</organism>
<protein>
    <submittedName>
        <fullName evidence="2">Uncharacterized protein</fullName>
    </submittedName>
</protein>
<keyword evidence="1" id="KW-0175">Coiled coil</keyword>
<feature type="coiled-coil region" evidence="1">
    <location>
        <begin position="247"/>
        <end position="309"/>
    </location>
</feature>
<sequence length="358" mass="42435">MSGDFQYNEDFSFQTTDFQTDSKAAANAIRALQGKIQSLETERENLQNHINYLLSKNDHSEKGRISPILLQENTEKLSIMTERIHELNNSYEIAQQKINFLERELRRKDQQYLLDKDTWELERKALIKEQEKNKGLMVSPNQKKLKKSGKRTEDTRVQELIRQIEKLSYDLKASEMHSLNLEDVIHKSRKDYDRNLSILQEELVSIKKAVNINPMVTQELNMSNEYLELQKELDYYKNLDFDQKSHIQELTNEVESLKLELAKYENPEPVYVYDQTSNSKVPDSSIEDINALEESVNRLSYRYKALLERTRNTRDNYPELREDLKNTALELEVQSHALYNLRMANHDNFRDRFQDPNY</sequence>
<evidence type="ECO:0000256" key="1">
    <source>
        <dbReference type="SAM" id="Coils"/>
    </source>
</evidence>
<dbReference type="EMBL" id="MPUH01000596">
    <property type="protein sequence ID" value="OMJ77055.1"/>
    <property type="molecule type" value="Genomic_DNA"/>
</dbReference>
<accession>A0A1R2BKB6</accession>
<feature type="coiled-coil region" evidence="1">
    <location>
        <begin position="22"/>
        <end position="111"/>
    </location>
</feature>
<proteinExistence type="predicted"/>